<reference evidence="1" key="1">
    <citation type="submission" date="2022-11" db="EMBL/GenBank/DDBJ databases">
        <title>Isolation and characterization of PLA-degrading bacterium Massilia sp. from Antarctic soil.</title>
        <authorList>
            <person name="Sato K."/>
            <person name="Gomez-Fuentes C."/>
            <person name="Ahmad S.A."/>
            <person name="Zulkharnain A."/>
        </authorList>
    </citation>
    <scope>NUCLEOTIDE SEQUENCE</scope>
    <source>
        <strain evidence="1">N-3</strain>
    </source>
</reference>
<keyword evidence="2" id="KW-1185">Reference proteome</keyword>
<gene>
    <name evidence="1" type="ORF">MasN3_31970</name>
</gene>
<sequence length="140" mass="15651">MAEPYTGDEMVLCPLKTADFKHTCAVIVSGDFINVCGHALLHVGNGWYFHVAGKNDLPKFMTESGYMRYLKENGKREIRRWIVPLPNPAGAHKKLEELLARKWRWLVLPNNCASFVEEIVQAGGSNAGMYLNCPAAEPFA</sequence>
<accession>A0ABN6TGJ2</accession>
<evidence type="ECO:0000313" key="1">
    <source>
        <dbReference type="EMBL" id="BDT59703.1"/>
    </source>
</evidence>
<dbReference type="EMBL" id="AP026966">
    <property type="protein sequence ID" value="BDT59703.1"/>
    <property type="molecule type" value="Genomic_DNA"/>
</dbReference>
<name>A0ABN6TGJ2_9BURK</name>
<dbReference type="Proteomes" id="UP001163336">
    <property type="component" value="Chromosome"/>
</dbReference>
<proteinExistence type="predicted"/>
<organism evidence="1 2">
    <name type="scientific">Massilia varians</name>
    <dbReference type="NCBI Taxonomy" id="457921"/>
    <lineage>
        <taxon>Bacteria</taxon>
        <taxon>Pseudomonadati</taxon>
        <taxon>Pseudomonadota</taxon>
        <taxon>Betaproteobacteria</taxon>
        <taxon>Burkholderiales</taxon>
        <taxon>Oxalobacteraceae</taxon>
        <taxon>Telluria group</taxon>
        <taxon>Massilia</taxon>
    </lineage>
</organism>
<evidence type="ECO:0008006" key="3">
    <source>
        <dbReference type="Google" id="ProtNLM"/>
    </source>
</evidence>
<evidence type="ECO:0000313" key="2">
    <source>
        <dbReference type="Proteomes" id="UP001163336"/>
    </source>
</evidence>
<protein>
    <recommendedName>
        <fullName evidence="3">LRAT domain-containing protein</fullName>
    </recommendedName>
</protein>
<dbReference type="RefSeq" id="WP_281908524.1">
    <property type="nucleotide sequence ID" value="NZ_AP026966.1"/>
</dbReference>